<dbReference type="EMBL" id="CP063849">
    <property type="protein sequence ID" value="QOY88197.1"/>
    <property type="molecule type" value="Genomic_DNA"/>
</dbReference>
<proteinExistence type="predicted"/>
<gene>
    <name evidence="1" type="ORF">IRI77_36595</name>
</gene>
<organism evidence="1 2">
    <name type="scientific">Paludibaculum fermentans</name>
    <dbReference type="NCBI Taxonomy" id="1473598"/>
    <lineage>
        <taxon>Bacteria</taxon>
        <taxon>Pseudomonadati</taxon>
        <taxon>Acidobacteriota</taxon>
        <taxon>Terriglobia</taxon>
        <taxon>Bryobacterales</taxon>
        <taxon>Bryobacteraceae</taxon>
        <taxon>Paludibaculum</taxon>
    </lineage>
</organism>
<protein>
    <submittedName>
        <fullName evidence="1">Uncharacterized protein</fullName>
    </submittedName>
</protein>
<dbReference type="AlphaFoldDB" id="A0A7S7NR15"/>
<evidence type="ECO:0000313" key="1">
    <source>
        <dbReference type="EMBL" id="QOY88197.1"/>
    </source>
</evidence>
<sequence length="84" mass="9204">MCSMQRTTKTTKQTAAETYAARHAECADLLKRIASRLEQHKASQAQEPANWGYAGDLGRVTEELAYVLASLGDRSAVDAKGLEY</sequence>
<keyword evidence="2" id="KW-1185">Reference proteome</keyword>
<reference evidence="1 2" key="1">
    <citation type="submission" date="2020-10" db="EMBL/GenBank/DDBJ databases">
        <title>Complete genome sequence of Paludibaculum fermentans P105T, a facultatively anaerobic acidobacterium capable of dissimilatory Fe(III) reduction.</title>
        <authorList>
            <person name="Dedysh S.N."/>
            <person name="Beletsky A.V."/>
            <person name="Kulichevskaya I.S."/>
            <person name="Mardanov A.V."/>
            <person name="Ravin N.V."/>
        </authorList>
    </citation>
    <scope>NUCLEOTIDE SEQUENCE [LARGE SCALE GENOMIC DNA]</scope>
    <source>
        <strain evidence="1 2">P105</strain>
    </source>
</reference>
<accession>A0A7S7NR15</accession>
<name>A0A7S7NR15_PALFE</name>
<dbReference type="RefSeq" id="WP_194449860.1">
    <property type="nucleotide sequence ID" value="NZ_CP063849.1"/>
</dbReference>
<dbReference type="KEGG" id="pfer:IRI77_36595"/>
<evidence type="ECO:0000313" key="2">
    <source>
        <dbReference type="Proteomes" id="UP000593892"/>
    </source>
</evidence>
<dbReference type="Proteomes" id="UP000593892">
    <property type="component" value="Chromosome"/>
</dbReference>